<keyword evidence="3" id="KW-1185">Reference proteome</keyword>
<name>A0AAD7G891_MYCRO</name>
<feature type="region of interest" description="Disordered" evidence="1">
    <location>
        <begin position="79"/>
        <end position="123"/>
    </location>
</feature>
<evidence type="ECO:0000313" key="3">
    <source>
        <dbReference type="Proteomes" id="UP001221757"/>
    </source>
</evidence>
<protein>
    <submittedName>
        <fullName evidence="2">Uncharacterized protein</fullName>
    </submittedName>
</protein>
<evidence type="ECO:0000256" key="1">
    <source>
        <dbReference type="SAM" id="MobiDB-lite"/>
    </source>
</evidence>
<dbReference type="Proteomes" id="UP001221757">
    <property type="component" value="Unassembled WGS sequence"/>
</dbReference>
<dbReference type="EMBL" id="JARKIE010000209">
    <property type="protein sequence ID" value="KAJ7666474.1"/>
    <property type="molecule type" value="Genomic_DNA"/>
</dbReference>
<comment type="caution">
    <text evidence="2">The sequence shown here is derived from an EMBL/GenBank/DDBJ whole genome shotgun (WGS) entry which is preliminary data.</text>
</comment>
<dbReference type="AlphaFoldDB" id="A0AAD7G891"/>
<sequence>PKEEKEVKQGKSRATQFQIVQLDEAFIDFWSDALLDPISASWPAFVICKIKSSVPAVNAADSKKVGWLIIEQRFVTPRPPAQSPVAISEKEVLAARPRPNSPKPSFQSDTKSVKKNRFSFFTS</sequence>
<gene>
    <name evidence="2" type="ORF">B0H17DRAFT_907710</name>
</gene>
<evidence type="ECO:0000313" key="2">
    <source>
        <dbReference type="EMBL" id="KAJ7666474.1"/>
    </source>
</evidence>
<feature type="non-terminal residue" evidence="2">
    <location>
        <position position="1"/>
    </location>
</feature>
<reference evidence="2" key="1">
    <citation type="submission" date="2023-03" db="EMBL/GenBank/DDBJ databases">
        <title>Massive genome expansion in bonnet fungi (Mycena s.s.) driven by repeated elements and novel gene families across ecological guilds.</title>
        <authorList>
            <consortium name="Lawrence Berkeley National Laboratory"/>
            <person name="Harder C.B."/>
            <person name="Miyauchi S."/>
            <person name="Viragh M."/>
            <person name="Kuo A."/>
            <person name="Thoen E."/>
            <person name="Andreopoulos B."/>
            <person name="Lu D."/>
            <person name="Skrede I."/>
            <person name="Drula E."/>
            <person name="Henrissat B."/>
            <person name="Morin E."/>
            <person name="Kohler A."/>
            <person name="Barry K."/>
            <person name="LaButti K."/>
            <person name="Morin E."/>
            <person name="Salamov A."/>
            <person name="Lipzen A."/>
            <person name="Mereny Z."/>
            <person name="Hegedus B."/>
            <person name="Baldrian P."/>
            <person name="Stursova M."/>
            <person name="Weitz H."/>
            <person name="Taylor A."/>
            <person name="Grigoriev I.V."/>
            <person name="Nagy L.G."/>
            <person name="Martin F."/>
            <person name="Kauserud H."/>
        </authorList>
    </citation>
    <scope>NUCLEOTIDE SEQUENCE</scope>
    <source>
        <strain evidence="2">CBHHK067</strain>
    </source>
</reference>
<feature type="non-terminal residue" evidence="2">
    <location>
        <position position="123"/>
    </location>
</feature>
<accession>A0AAD7G891</accession>
<proteinExistence type="predicted"/>
<organism evidence="2 3">
    <name type="scientific">Mycena rosella</name>
    <name type="common">Pink bonnet</name>
    <name type="synonym">Agaricus rosellus</name>
    <dbReference type="NCBI Taxonomy" id="1033263"/>
    <lineage>
        <taxon>Eukaryota</taxon>
        <taxon>Fungi</taxon>
        <taxon>Dikarya</taxon>
        <taxon>Basidiomycota</taxon>
        <taxon>Agaricomycotina</taxon>
        <taxon>Agaricomycetes</taxon>
        <taxon>Agaricomycetidae</taxon>
        <taxon>Agaricales</taxon>
        <taxon>Marasmiineae</taxon>
        <taxon>Mycenaceae</taxon>
        <taxon>Mycena</taxon>
    </lineage>
</organism>